<dbReference type="Proteomes" id="UP000181909">
    <property type="component" value="Unassembled WGS sequence"/>
</dbReference>
<sequence length="45" mass="4505">MGGIAGAVRGAADGMGLLEVLGVLAIGVFGVLLTVRCVVNYSKEQ</sequence>
<evidence type="ECO:0000256" key="1">
    <source>
        <dbReference type="SAM" id="Phobius"/>
    </source>
</evidence>
<keyword evidence="1" id="KW-0812">Transmembrane</keyword>
<name>A0A1K2E204_STRAR</name>
<protein>
    <submittedName>
        <fullName evidence="2">Uncharacterized protein</fullName>
    </submittedName>
</protein>
<dbReference type="STRING" id="1893.SAMN02787144_1016109"/>
<evidence type="ECO:0000313" key="3">
    <source>
        <dbReference type="Proteomes" id="UP000181909"/>
    </source>
</evidence>
<keyword evidence="1" id="KW-0472">Membrane</keyword>
<dbReference type="EMBL" id="FPJO01000016">
    <property type="protein sequence ID" value="SFY28916.1"/>
    <property type="molecule type" value="Genomic_DNA"/>
</dbReference>
<keyword evidence="1" id="KW-1133">Transmembrane helix</keyword>
<organism evidence="2 3">
    <name type="scientific">Streptomyces atratus</name>
    <dbReference type="NCBI Taxonomy" id="1893"/>
    <lineage>
        <taxon>Bacteria</taxon>
        <taxon>Bacillati</taxon>
        <taxon>Actinomycetota</taxon>
        <taxon>Actinomycetes</taxon>
        <taxon>Kitasatosporales</taxon>
        <taxon>Streptomycetaceae</taxon>
        <taxon>Streptomyces</taxon>
    </lineage>
</organism>
<dbReference type="AlphaFoldDB" id="A0A1K2E204"/>
<proteinExistence type="predicted"/>
<evidence type="ECO:0000313" key="2">
    <source>
        <dbReference type="EMBL" id="SFY28916.1"/>
    </source>
</evidence>
<reference evidence="2 3" key="1">
    <citation type="submission" date="2016-11" db="EMBL/GenBank/DDBJ databases">
        <authorList>
            <person name="Jaros S."/>
            <person name="Januszkiewicz K."/>
            <person name="Wedrychowicz H."/>
        </authorList>
    </citation>
    <scope>NUCLEOTIDE SEQUENCE [LARGE SCALE GENOMIC DNA]</scope>
    <source>
        <strain evidence="2 3">OK807</strain>
    </source>
</reference>
<gene>
    <name evidence="2" type="ORF">SAMN02787144_1016109</name>
</gene>
<accession>A0A1K2E204</accession>
<feature type="transmembrane region" description="Helical" evidence="1">
    <location>
        <begin position="20"/>
        <end position="39"/>
    </location>
</feature>
<dbReference type="RefSeq" id="WP_177328216.1">
    <property type="nucleotide sequence ID" value="NZ_FPJO01000016.1"/>
</dbReference>